<sequence length="236" mass="26620">MPPQTRKRKASAMESDEEEAAPRKTARATRKPATKTANQRKGESDRRMAASGAKTQIKKQGCDLSKSIDGEIKTRCPRIDSDVLTKDLSPDLAAILPWMDFPPAQQKDAQSYPKMVLKALDDLHTHIDTYEKLVRQDTKIKAPNWMRWEQDVKDLEEMSKHSLTSASRIINHVIMPDLHELPTKPPESATGVENVAWELIEEALPDMSDDIWGKVAQGHLKAFTEILKVLPVEESF</sequence>
<evidence type="ECO:0000313" key="3">
    <source>
        <dbReference type="Proteomes" id="UP000605986"/>
    </source>
</evidence>
<comment type="caution">
    <text evidence="2">The sequence shown here is derived from an EMBL/GenBank/DDBJ whole genome shotgun (WGS) entry which is preliminary data.</text>
</comment>
<protein>
    <submittedName>
        <fullName evidence="2">Uncharacterized protein</fullName>
    </submittedName>
</protein>
<reference evidence="2" key="1">
    <citation type="submission" date="2020-01" db="EMBL/GenBank/DDBJ databases">
        <title>Identification and distribution of gene clusters putatively required for synthesis of sphingolipid metabolism inhibitors in phylogenetically diverse species of the filamentous fungus Fusarium.</title>
        <authorList>
            <person name="Kim H.-S."/>
            <person name="Busman M."/>
            <person name="Brown D.W."/>
            <person name="Divon H."/>
            <person name="Uhlig S."/>
            <person name="Proctor R.H."/>
        </authorList>
    </citation>
    <scope>NUCLEOTIDE SEQUENCE</scope>
    <source>
        <strain evidence="2">NRRL 53441</strain>
    </source>
</reference>
<feature type="compositionally biased region" description="Basic residues" evidence="1">
    <location>
        <begin position="1"/>
        <end position="10"/>
    </location>
</feature>
<gene>
    <name evidence="2" type="ORF">F53441_7316</name>
</gene>
<feature type="compositionally biased region" description="Basic residues" evidence="1">
    <location>
        <begin position="24"/>
        <end position="33"/>
    </location>
</feature>
<evidence type="ECO:0000313" key="2">
    <source>
        <dbReference type="EMBL" id="KAF4449454.1"/>
    </source>
</evidence>
<dbReference type="OrthoDB" id="3598799at2759"/>
<dbReference type="EMBL" id="JAADJG010000286">
    <property type="protein sequence ID" value="KAF4449454.1"/>
    <property type="molecule type" value="Genomic_DNA"/>
</dbReference>
<dbReference type="AlphaFoldDB" id="A0A8H4KHV9"/>
<proteinExistence type="predicted"/>
<feature type="region of interest" description="Disordered" evidence="1">
    <location>
        <begin position="1"/>
        <end position="62"/>
    </location>
</feature>
<evidence type="ECO:0000256" key="1">
    <source>
        <dbReference type="SAM" id="MobiDB-lite"/>
    </source>
</evidence>
<keyword evidence="3" id="KW-1185">Reference proteome</keyword>
<accession>A0A8H4KHV9</accession>
<name>A0A8H4KHV9_9HYPO</name>
<organism evidence="2 3">
    <name type="scientific">Fusarium austroafricanum</name>
    <dbReference type="NCBI Taxonomy" id="2364996"/>
    <lineage>
        <taxon>Eukaryota</taxon>
        <taxon>Fungi</taxon>
        <taxon>Dikarya</taxon>
        <taxon>Ascomycota</taxon>
        <taxon>Pezizomycotina</taxon>
        <taxon>Sordariomycetes</taxon>
        <taxon>Hypocreomycetidae</taxon>
        <taxon>Hypocreales</taxon>
        <taxon>Nectriaceae</taxon>
        <taxon>Fusarium</taxon>
        <taxon>Fusarium concolor species complex</taxon>
    </lineage>
</organism>
<dbReference type="Proteomes" id="UP000605986">
    <property type="component" value="Unassembled WGS sequence"/>
</dbReference>